<dbReference type="OrthoDB" id="37730at2759"/>
<dbReference type="EMBL" id="ML979136">
    <property type="protein sequence ID" value="KAF1915542.1"/>
    <property type="molecule type" value="Genomic_DNA"/>
</dbReference>
<proteinExistence type="predicted"/>
<dbReference type="PANTHER" id="PTHR41813">
    <property type="entry name" value="REGULATOR PAB1642, PUTATIVE (AFU_ORTHOLOGUE AFUA_3G11955)-RELATED"/>
    <property type="match status" value="1"/>
</dbReference>
<organism evidence="1 2">
    <name type="scientific">Ampelomyces quisqualis</name>
    <name type="common">Powdery mildew agent</name>
    <dbReference type="NCBI Taxonomy" id="50730"/>
    <lineage>
        <taxon>Eukaryota</taxon>
        <taxon>Fungi</taxon>
        <taxon>Dikarya</taxon>
        <taxon>Ascomycota</taxon>
        <taxon>Pezizomycotina</taxon>
        <taxon>Dothideomycetes</taxon>
        <taxon>Pleosporomycetidae</taxon>
        <taxon>Pleosporales</taxon>
        <taxon>Pleosporineae</taxon>
        <taxon>Phaeosphaeriaceae</taxon>
        <taxon>Ampelomyces</taxon>
    </lineage>
</organism>
<dbReference type="Gene3D" id="1.20.910.10">
    <property type="entry name" value="Heme oxygenase-like"/>
    <property type="match status" value="1"/>
</dbReference>
<dbReference type="PANTHER" id="PTHR41813:SF2">
    <property type="entry name" value="REGULATOR PAB1642, PUTATIVE (AFU_ORTHOLOGUE AFUA_3G11955)-RELATED"/>
    <property type="match status" value="1"/>
</dbReference>
<evidence type="ECO:0000313" key="2">
    <source>
        <dbReference type="Proteomes" id="UP000800096"/>
    </source>
</evidence>
<dbReference type="InterPro" id="IPR053261">
    <property type="entry name" value="Polyketide-peptide_reg"/>
</dbReference>
<dbReference type="SUPFAM" id="SSF48613">
    <property type="entry name" value="Heme oxygenase-like"/>
    <property type="match status" value="1"/>
</dbReference>
<gene>
    <name evidence="1" type="ORF">BDU57DRAFT_518558</name>
</gene>
<evidence type="ECO:0008006" key="3">
    <source>
        <dbReference type="Google" id="ProtNLM"/>
    </source>
</evidence>
<dbReference type="CDD" id="cd19357">
    <property type="entry name" value="TenA_E_At3g16990-like"/>
    <property type="match status" value="1"/>
</dbReference>
<sequence>MPQHHPGTLVAHNNLDRPDVPWALTTHLLSINHEQLLRVTHHEFLARAANGTLPKPLVAQWLANDLQYLKIYKAISEQTLSTVRHVHPSSAPSDAEDLQTRLISWLEAAIRNGNREETFFQEVADIYQIDLSITTATKNEGLRRYEALFSTFSTGHRNAFLPWLEGAVLLWAMEKVYYEAWSWARRQDAQSSPRTFDKDLDGGAMRRELIPNWSNRDFMMFVEQLERILNEAVSTAVKGDDGVWAQVKSRTDAVWQAVLDAEEAFWPDVAGAGMVQNGVERELDGSTLNGIDELRNPADMDCEKYEKVGNGQARLQATA</sequence>
<dbReference type="InterPro" id="IPR016084">
    <property type="entry name" value="Haem_Oase-like_multi-hlx"/>
</dbReference>
<reference evidence="1" key="1">
    <citation type="journal article" date="2020" name="Stud. Mycol.">
        <title>101 Dothideomycetes genomes: a test case for predicting lifestyles and emergence of pathogens.</title>
        <authorList>
            <person name="Haridas S."/>
            <person name="Albert R."/>
            <person name="Binder M."/>
            <person name="Bloem J."/>
            <person name="Labutti K."/>
            <person name="Salamov A."/>
            <person name="Andreopoulos B."/>
            <person name="Baker S."/>
            <person name="Barry K."/>
            <person name="Bills G."/>
            <person name="Bluhm B."/>
            <person name="Cannon C."/>
            <person name="Castanera R."/>
            <person name="Culley D."/>
            <person name="Daum C."/>
            <person name="Ezra D."/>
            <person name="Gonzalez J."/>
            <person name="Henrissat B."/>
            <person name="Kuo A."/>
            <person name="Liang C."/>
            <person name="Lipzen A."/>
            <person name="Lutzoni F."/>
            <person name="Magnuson J."/>
            <person name="Mondo S."/>
            <person name="Nolan M."/>
            <person name="Ohm R."/>
            <person name="Pangilinan J."/>
            <person name="Park H.-J."/>
            <person name="Ramirez L."/>
            <person name="Alfaro M."/>
            <person name="Sun H."/>
            <person name="Tritt A."/>
            <person name="Yoshinaga Y."/>
            <person name="Zwiers L.-H."/>
            <person name="Turgeon B."/>
            <person name="Goodwin S."/>
            <person name="Spatafora J."/>
            <person name="Crous P."/>
            <person name="Grigoriev I."/>
        </authorList>
    </citation>
    <scope>NUCLEOTIDE SEQUENCE</scope>
    <source>
        <strain evidence="1">HMLAC05119</strain>
    </source>
</reference>
<keyword evidence="2" id="KW-1185">Reference proteome</keyword>
<protein>
    <recommendedName>
        <fullName evidence="3">Heme oxygenase-like protein</fullName>
    </recommendedName>
</protein>
<accession>A0A6A5QJJ3</accession>
<name>A0A6A5QJJ3_AMPQU</name>
<evidence type="ECO:0000313" key="1">
    <source>
        <dbReference type="EMBL" id="KAF1915542.1"/>
    </source>
</evidence>
<dbReference type="Proteomes" id="UP000800096">
    <property type="component" value="Unassembled WGS sequence"/>
</dbReference>
<dbReference type="AlphaFoldDB" id="A0A6A5QJJ3"/>